<evidence type="ECO:0000259" key="3">
    <source>
        <dbReference type="PROSITE" id="PS51229"/>
    </source>
</evidence>
<dbReference type="InterPro" id="IPR042460">
    <property type="entry name" value="DCN1-like_PONY"/>
</dbReference>
<feature type="domain" description="DCUN1" evidence="3">
    <location>
        <begin position="54"/>
        <end position="243"/>
    </location>
</feature>
<dbReference type="GO" id="GO:0097602">
    <property type="term" value="F:cullin family protein binding"/>
    <property type="evidence" value="ECO:0007669"/>
    <property type="project" value="TreeGrafter"/>
</dbReference>
<dbReference type="SUPFAM" id="SSF47473">
    <property type="entry name" value="EF-hand"/>
    <property type="match status" value="1"/>
</dbReference>
<protein>
    <recommendedName>
        <fullName evidence="1">Defective in cullin neddylation protein</fullName>
    </recommendedName>
</protein>
<dbReference type="Pfam" id="PF03556">
    <property type="entry name" value="Cullin_binding"/>
    <property type="match status" value="1"/>
</dbReference>
<dbReference type="Gene3D" id="1.10.238.10">
    <property type="entry name" value="EF-hand"/>
    <property type="match status" value="1"/>
</dbReference>
<reference evidence="4" key="1">
    <citation type="submission" date="2020-12" db="EMBL/GenBank/DDBJ databases">
        <title>Metabolic potential, ecology and presence of endohyphal bacteria is reflected in genomic diversity of Mucoromycotina.</title>
        <authorList>
            <person name="Muszewska A."/>
            <person name="Okrasinska A."/>
            <person name="Steczkiewicz K."/>
            <person name="Drgas O."/>
            <person name="Orlowska M."/>
            <person name="Perlinska-Lenart U."/>
            <person name="Aleksandrzak-Piekarczyk T."/>
            <person name="Szatraj K."/>
            <person name="Zielenkiewicz U."/>
            <person name="Pilsyk S."/>
            <person name="Malc E."/>
            <person name="Mieczkowski P."/>
            <person name="Kruszewska J.S."/>
            <person name="Biernat P."/>
            <person name="Pawlowska J."/>
        </authorList>
    </citation>
    <scope>NUCLEOTIDE SEQUENCE</scope>
    <source>
        <strain evidence="4">WA0000067209</strain>
    </source>
</reference>
<dbReference type="PANTHER" id="PTHR12281:SF12">
    <property type="entry name" value="DEFECTIVE IN CULLIN NEDDYLATION PROTEIN"/>
    <property type="match status" value="1"/>
</dbReference>
<dbReference type="FunFam" id="1.10.238.200:FF:000003">
    <property type="entry name" value="DCN1-like protein 3"/>
    <property type="match status" value="1"/>
</dbReference>
<evidence type="ECO:0000313" key="5">
    <source>
        <dbReference type="Proteomes" id="UP000654370"/>
    </source>
</evidence>
<dbReference type="Gene3D" id="1.10.238.200">
    <property type="entry name" value="Cullin, PONY binding domain"/>
    <property type="match status" value="1"/>
</dbReference>
<feature type="region of interest" description="Disordered" evidence="2">
    <location>
        <begin position="1"/>
        <end position="51"/>
    </location>
</feature>
<evidence type="ECO:0000256" key="2">
    <source>
        <dbReference type="SAM" id="MobiDB-lite"/>
    </source>
</evidence>
<comment type="caution">
    <text evidence="4">The sequence shown here is derived from an EMBL/GenBank/DDBJ whole genome shotgun (WGS) entry which is preliminary data.</text>
</comment>
<evidence type="ECO:0000313" key="4">
    <source>
        <dbReference type="EMBL" id="KAG2180251.1"/>
    </source>
</evidence>
<proteinExistence type="predicted"/>
<feature type="compositionally biased region" description="Polar residues" evidence="2">
    <location>
        <begin position="17"/>
        <end position="51"/>
    </location>
</feature>
<accession>A0A8H7PUC2</accession>
<dbReference type="GO" id="GO:0031624">
    <property type="term" value="F:ubiquitin conjugating enzyme binding"/>
    <property type="evidence" value="ECO:0007669"/>
    <property type="project" value="TreeGrafter"/>
</dbReference>
<dbReference type="PROSITE" id="PS51229">
    <property type="entry name" value="DCUN1"/>
    <property type="match status" value="1"/>
</dbReference>
<dbReference type="EMBL" id="JAEPQZ010000006">
    <property type="protein sequence ID" value="KAG2180251.1"/>
    <property type="molecule type" value="Genomic_DNA"/>
</dbReference>
<comment type="function">
    <text evidence="1">Neddylation of cullins play an essential role in the regulation of SCF-type complexes activity.</text>
</comment>
<dbReference type="InterPro" id="IPR014764">
    <property type="entry name" value="DCN-prot"/>
</dbReference>
<dbReference type="PANTHER" id="PTHR12281">
    <property type="entry name" value="RP42 RELATED"/>
    <property type="match status" value="1"/>
</dbReference>
<evidence type="ECO:0000256" key="1">
    <source>
        <dbReference type="RuleBase" id="RU410713"/>
    </source>
</evidence>
<name>A0A8H7PUC2_MORIS</name>
<dbReference type="GO" id="GO:0005886">
    <property type="term" value="C:plasma membrane"/>
    <property type="evidence" value="ECO:0007669"/>
    <property type="project" value="UniProtKB-ARBA"/>
</dbReference>
<keyword evidence="5" id="KW-1185">Reference proteome</keyword>
<sequence>MGAKQSTQAPPKRKKSSQQLQHAPSIQINVATPNVSPQSPTSLTKRPSSQGTFYSEKQCMDWFEQYQDPDMQGTITPEGMTKFMNDIGVSLESVTVLVISWQLNASSMGYFTREEWMSGMENLNICSMPQLKEKIPEFERGLQDPVQFKELYRYTFGYVKNKDQKCMDVDVAIVMWKLMLGNQSPHVDPFIAFLNDTQPVKVINRDQWQSFLEFATTVSEDFHDYDEMSAWPVLFDEYVKWKRGQLDSMQS</sequence>
<gene>
    <name evidence="4" type="ORF">INT43_004040</name>
</gene>
<dbReference type="GO" id="GO:0032182">
    <property type="term" value="F:ubiquitin-like protein binding"/>
    <property type="evidence" value="ECO:0007669"/>
    <property type="project" value="TreeGrafter"/>
</dbReference>
<dbReference type="GO" id="GO:0045116">
    <property type="term" value="P:protein neddylation"/>
    <property type="evidence" value="ECO:0007669"/>
    <property type="project" value="TreeGrafter"/>
</dbReference>
<dbReference type="OrthoDB" id="27198at2759"/>
<dbReference type="Proteomes" id="UP000654370">
    <property type="component" value="Unassembled WGS sequence"/>
</dbReference>
<dbReference type="InterPro" id="IPR011992">
    <property type="entry name" value="EF-hand-dom_pair"/>
</dbReference>
<dbReference type="AlphaFoldDB" id="A0A8H7PUC2"/>
<dbReference type="GO" id="GO:0000151">
    <property type="term" value="C:ubiquitin ligase complex"/>
    <property type="evidence" value="ECO:0007669"/>
    <property type="project" value="TreeGrafter"/>
</dbReference>
<dbReference type="InterPro" id="IPR005176">
    <property type="entry name" value="PONY_dom"/>
</dbReference>
<organism evidence="4 5">
    <name type="scientific">Mortierella isabellina</name>
    <name type="common">Filamentous fungus</name>
    <name type="synonym">Umbelopsis isabellina</name>
    <dbReference type="NCBI Taxonomy" id="91625"/>
    <lineage>
        <taxon>Eukaryota</taxon>
        <taxon>Fungi</taxon>
        <taxon>Fungi incertae sedis</taxon>
        <taxon>Mucoromycota</taxon>
        <taxon>Mucoromycotina</taxon>
        <taxon>Umbelopsidomycetes</taxon>
        <taxon>Umbelopsidales</taxon>
        <taxon>Umbelopsidaceae</taxon>
        <taxon>Umbelopsis</taxon>
    </lineage>
</organism>